<dbReference type="InterPro" id="IPR027417">
    <property type="entry name" value="P-loop_NTPase"/>
</dbReference>
<keyword evidence="1" id="KW-0812">Transmembrane</keyword>
<comment type="caution">
    <text evidence="2">The sequence shown here is derived from an EMBL/GenBank/DDBJ whole genome shotgun (WGS) entry which is preliminary data.</text>
</comment>
<keyword evidence="1" id="KW-1133">Transmembrane helix</keyword>
<feature type="transmembrane region" description="Helical" evidence="1">
    <location>
        <begin position="12"/>
        <end position="28"/>
    </location>
</feature>
<accession>A0A1J4K049</accession>
<reference evidence="2" key="1">
    <citation type="submission" date="2016-10" db="EMBL/GenBank/DDBJ databases">
        <authorList>
            <person name="Benchimol M."/>
            <person name="Almeida L.G."/>
            <person name="Vasconcelos A.T."/>
            <person name="Perreira-Neves A."/>
            <person name="Rosa I.A."/>
            <person name="Tasca T."/>
            <person name="Bogo M.R."/>
            <person name="de Souza W."/>
        </authorList>
    </citation>
    <scope>NUCLEOTIDE SEQUENCE [LARGE SCALE GENOMIC DNA]</scope>
    <source>
        <strain evidence="2">K</strain>
    </source>
</reference>
<dbReference type="EMBL" id="MLAK01000849">
    <property type="protein sequence ID" value="OHT02885.1"/>
    <property type="molecule type" value="Genomic_DNA"/>
</dbReference>
<organism evidence="2 3">
    <name type="scientific">Tritrichomonas foetus</name>
    <dbReference type="NCBI Taxonomy" id="1144522"/>
    <lineage>
        <taxon>Eukaryota</taxon>
        <taxon>Metamonada</taxon>
        <taxon>Parabasalia</taxon>
        <taxon>Tritrichomonadida</taxon>
        <taxon>Tritrichomonadidae</taxon>
        <taxon>Tritrichomonas</taxon>
    </lineage>
</organism>
<gene>
    <name evidence="2" type="ORF">TRFO_06938</name>
</gene>
<dbReference type="Proteomes" id="UP000179807">
    <property type="component" value="Unassembled WGS sequence"/>
</dbReference>
<keyword evidence="3" id="KW-1185">Reference proteome</keyword>
<keyword evidence="1" id="KW-0472">Membrane</keyword>
<proteinExistence type="predicted"/>
<dbReference type="RefSeq" id="XP_068356021.1">
    <property type="nucleotide sequence ID" value="XM_068493396.1"/>
</dbReference>
<dbReference type="OrthoDB" id="10424556at2759"/>
<dbReference type="AlphaFoldDB" id="A0A1J4K049"/>
<dbReference type="SUPFAM" id="SSF52540">
    <property type="entry name" value="P-loop containing nucleoside triphosphate hydrolases"/>
    <property type="match status" value="1"/>
</dbReference>
<evidence type="ECO:0008006" key="4">
    <source>
        <dbReference type="Google" id="ProtNLM"/>
    </source>
</evidence>
<evidence type="ECO:0000313" key="3">
    <source>
        <dbReference type="Proteomes" id="UP000179807"/>
    </source>
</evidence>
<evidence type="ECO:0000313" key="2">
    <source>
        <dbReference type="EMBL" id="OHT02885.1"/>
    </source>
</evidence>
<protein>
    <recommendedName>
        <fullName evidence="4">ATPase domain-containing protein</fullName>
    </recommendedName>
</protein>
<evidence type="ECO:0000256" key="1">
    <source>
        <dbReference type="SAM" id="Phobius"/>
    </source>
</evidence>
<dbReference type="VEuPathDB" id="TrichDB:TRFO_06938"/>
<sequence>MNFSNPKRRNAVLGVGVFLLAAFIYYIITMRRTFERHSGRIPYVWNHDFNRTLRQYINTLPSRNVLVLTGPYQSGKSRALDVMANDLSTNHLVLNVDLSTAHSPEDVISLFRIAVINGLAAIYPHISSSKISKSSEEFKSDFETDKNIDPFFGRVYNAFCRVLDRSLMYSYSFTKFFDYLESLKTTLRPIVFIHNFDNFQVASPELYESAMARLSRRPLYLDFVPVVCEIRNSSFRISNQITPESLRFLEVKELKDPTRDLVVLTRALSDLELRKIMAAFGGHGGTIDRVFEDLKQGMSIEKSIEKQQKAVETYLRNLLNGTFPQPLYEVCRMNGAAKITNTDDLNALVPLLESGHLYLSPGFVVKTAHNGVKKALCGGYI</sequence>
<dbReference type="GeneID" id="94828100"/>
<name>A0A1J4K049_9EUKA</name>